<dbReference type="InterPro" id="IPR050679">
    <property type="entry name" value="Bact_HTH_transcr_reg"/>
</dbReference>
<keyword evidence="2" id="KW-0238">DNA-binding</keyword>
<dbReference type="SUPFAM" id="SSF46785">
    <property type="entry name" value="Winged helix' DNA-binding domain"/>
    <property type="match status" value="1"/>
</dbReference>
<evidence type="ECO:0000256" key="2">
    <source>
        <dbReference type="ARBA" id="ARBA00023125"/>
    </source>
</evidence>
<name>A0A5C7EP47_9PROT</name>
<proteinExistence type="predicted"/>
<evidence type="ECO:0000259" key="4">
    <source>
        <dbReference type="PROSITE" id="PS50949"/>
    </source>
</evidence>
<dbReference type="PANTHER" id="PTHR44846:SF1">
    <property type="entry name" value="MANNOSYL-D-GLYCERATE TRANSPORT_METABOLISM SYSTEM REPRESSOR MNGR-RELATED"/>
    <property type="match status" value="1"/>
</dbReference>
<dbReference type="Pfam" id="PF00392">
    <property type="entry name" value="GntR"/>
    <property type="match status" value="1"/>
</dbReference>
<organism evidence="5 6">
    <name type="scientific">Pelomicrobium methylotrophicum</name>
    <dbReference type="NCBI Taxonomy" id="2602750"/>
    <lineage>
        <taxon>Bacteria</taxon>
        <taxon>Pseudomonadati</taxon>
        <taxon>Pseudomonadota</taxon>
        <taxon>Hydrogenophilia</taxon>
        <taxon>Hydrogenophilia incertae sedis</taxon>
        <taxon>Pelomicrobium</taxon>
    </lineage>
</organism>
<reference evidence="5 6" key="1">
    <citation type="submission" date="2019-08" db="EMBL/GenBank/DDBJ databases">
        <title>Pelomicrobium methylotrophicum gen. nov., sp. nov. a moderately thermophilic, facultatively anaerobic, lithoautotrophic and methylotrophic bacterium isolated from a terrestrial mud volcano.</title>
        <authorList>
            <person name="Slobodkina G.B."/>
            <person name="Merkel A.Y."/>
            <person name="Slobodkin A.I."/>
        </authorList>
    </citation>
    <scope>NUCLEOTIDE SEQUENCE [LARGE SCALE GENOMIC DNA]</scope>
    <source>
        <strain evidence="5 6">SM250</strain>
    </source>
</reference>
<dbReference type="RefSeq" id="WP_147801157.1">
    <property type="nucleotide sequence ID" value="NZ_VPFL01000037.1"/>
</dbReference>
<comment type="caution">
    <text evidence="5">The sequence shown here is derived from an EMBL/GenBank/DDBJ whole genome shotgun (WGS) entry which is preliminary data.</text>
</comment>
<dbReference type="Gene3D" id="1.10.10.10">
    <property type="entry name" value="Winged helix-like DNA-binding domain superfamily/Winged helix DNA-binding domain"/>
    <property type="match status" value="1"/>
</dbReference>
<dbReference type="Proteomes" id="UP000321201">
    <property type="component" value="Unassembled WGS sequence"/>
</dbReference>
<evidence type="ECO:0000313" key="6">
    <source>
        <dbReference type="Proteomes" id="UP000321201"/>
    </source>
</evidence>
<keyword evidence="1" id="KW-0805">Transcription regulation</keyword>
<dbReference type="PANTHER" id="PTHR44846">
    <property type="entry name" value="MANNOSYL-D-GLYCERATE TRANSPORT/METABOLISM SYSTEM REPRESSOR MNGR-RELATED"/>
    <property type="match status" value="1"/>
</dbReference>
<dbReference type="InterPro" id="IPR036388">
    <property type="entry name" value="WH-like_DNA-bd_sf"/>
</dbReference>
<dbReference type="InterPro" id="IPR036390">
    <property type="entry name" value="WH_DNA-bd_sf"/>
</dbReference>
<dbReference type="FunCoup" id="A0A5C7EP47">
    <property type="interactions" value="10"/>
</dbReference>
<dbReference type="PROSITE" id="PS50949">
    <property type="entry name" value="HTH_GNTR"/>
    <property type="match status" value="1"/>
</dbReference>
<dbReference type="OrthoDB" id="2530535at2"/>
<gene>
    <name evidence="5" type="ORF">FR698_15835</name>
</gene>
<keyword evidence="3" id="KW-0804">Transcription</keyword>
<dbReference type="SMART" id="SM00345">
    <property type="entry name" value="HTH_GNTR"/>
    <property type="match status" value="1"/>
</dbReference>
<dbReference type="Pfam" id="PF07702">
    <property type="entry name" value="UTRA"/>
    <property type="match status" value="1"/>
</dbReference>
<dbReference type="GO" id="GO:0003700">
    <property type="term" value="F:DNA-binding transcription factor activity"/>
    <property type="evidence" value="ECO:0007669"/>
    <property type="project" value="InterPro"/>
</dbReference>
<keyword evidence="6" id="KW-1185">Reference proteome</keyword>
<feature type="domain" description="HTH gntR-type" evidence="4">
    <location>
        <begin position="23"/>
        <end position="91"/>
    </location>
</feature>
<dbReference type="GO" id="GO:0003677">
    <property type="term" value="F:DNA binding"/>
    <property type="evidence" value="ECO:0007669"/>
    <property type="project" value="UniProtKB-KW"/>
</dbReference>
<dbReference type="InParanoid" id="A0A5C7EP47"/>
<evidence type="ECO:0000313" key="5">
    <source>
        <dbReference type="EMBL" id="TXF10037.1"/>
    </source>
</evidence>
<dbReference type="InterPro" id="IPR011663">
    <property type="entry name" value="UTRA"/>
</dbReference>
<dbReference type="CDD" id="cd07377">
    <property type="entry name" value="WHTH_GntR"/>
    <property type="match status" value="1"/>
</dbReference>
<evidence type="ECO:0000256" key="3">
    <source>
        <dbReference type="ARBA" id="ARBA00023163"/>
    </source>
</evidence>
<sequence>MTTDFAVNRRDRRATKEAFLTPDPLYKHVKSEIIQSLTKGEWGPGEMLPSEPKLAERYGVGISTVRAAIGELAAAGVLVKKQGKGTFVAVHGEERSIYQFFHVVRNDGRKDLPISELLLFKKVQADNEVADLLKLPRSEKRHDVYLLRNVLRVQGTPVVVSDITVPAALFPGLNEEILRTGGRTLYAVYQKHFGVHIVRTIEQLRAVKADSVATRIFSLPRSEPVLEVRRVAYTFNDLPVEVRRSQVDTRHYHYRIEQGNDD</sequence>
<dbReference type="AlphaFoldDB" id="A0A5C7EP47"/>
<protein>
    <submittedName>
        <fullName evidence="5">GntR family transcriptional regulator</fullName>
    </submittedName>
</protein>
<dbReference type="EMBL" id="VPFL01000037">
    <property type="protein sequence ID" value="TXF10037.1"/>
    <property type="molecule type" value="Genomic_DNA"/>
</dbReference>
<evidence type="ECO:0000256" key="1">
    <source>
        <dbReference type="ARBA" id="ARBA00023015"/>
    </source>
</evidence>
<dbReference type="InterPro" id="IPR028978">
    <property type="entry name" value="Chorismate_lyase_/UTRA_dom_sf"/>
</dbReference>
<dbReference type="SUPFAM" id="SSF64288">
    <property type="entry name" value="Chorismate lyase-like"/>
    <property type="match status" value="1"/>
</dbReference>
<dbReference type="Gene3D" id="3.40.1410.10">
    <property type="entry name" value="Chorismate lyase-like"/>
    <property type="match status" value="1"/>
</dbReference>
<dbReference type="GO" id="GO:0045892">
    <property type="term" value="P:negative regulation of DNA-templated transcription"/>
    <property type="evidence" value="ECO:0007669"/>
    <property type="project" value="TreeGrafter"/>
</dbReference>
<dbReference type="InterPro" id="IPR000524">
    <property type="entry name" value="Tscrpt_reg_HTH_GntR"/>
</dbReference>
<accession>A0A5C7EP47</accession>
<dbReference type="SMART" id="SM00866">
    <property type="entry name" value="UTRA"/>
    <property type="match status" value="1"/>
</dbReference>